<keyword evidence="1" id="KW-0472">Membrane</keyword>
<keyword evidence="1" id="KW-1133">Transmembrane helix</keyword>
<accession>A0A512E1I4</accession>
<dbReference type="EMBL" id="BJYZ01000044">
    <property type="protein sequence ID" value="GEO42585.1"/>
    <property type="molecule type" value="Genomic_DNA"/>
</dbReference>
<protein>
    <submittedName>
        <fullName evidence="2">Uncharacterized protein</fullName>
    </submittedName>
</protein>
<keyword evidence="3" id="KW-1185">Reference proteome</keyword>
<reference evidence="2 3" key="1">
    <citation type="submission" date="2019-07" db="EMBL/GenBank/DDBJ databases">
        <title>Whole genome shotgun sequence of Skermanella aerolata NBRC 106429.</title>
        <authorList>
            <person name="Hosoyama A."/>
            <person name="Uohara A."/>
            <person name="Ohji S."/>
            <person name="Ichikawa N."/>
        </authorList>
    </citation>
    <scope>NUCLEOTIDE SEQUENCE [LARGE SCALE GENOMIC DNA]</scope>
    <source>
        <strain evidence="2 3">NBRC 106429</strain>
    </source>
</reference>
<comment type="caution">
    <text evidence="2">The sequence shown here is derived from an EMBL/GenBank/DDBJ whole genome shotgun (WGS) entry which is preliminary data.</text>
</comment>
<dbReference type="RefSeq" id="WP_044435608.1">
    <property type="nucleotide sequence ID" value="NZ_BJYZ01000044.1"/>
</dbReference>
<dbReference type="OrthoDB" id="9943812at2"/>
<evidence type="ECO:0000256" key="1">
    <source>
        <dbReference type="SAM" id="Phobius"/>
    </source>
</evidence>
<organism evidence="2 3">
    <name type="scientific">Skermanella aerolata</name>
    <dbReference type="NCBI Taxonomy" id="393310"/>
    <lineage>
        <taxon>Bacteria</taxon>
        <taxon>Pseudomonadati</taxon>
        <taxon>Pseudomonadota</taxon>
        <taxon>Alphaproteobacteria</taxon>
        <taxon>Rhodospirillales</taxon>
        <taxon>Azospirillaceae</taxon>
        <taxon>Skermanella</taxon>
    </lineage>
</organism>
<evidence type="ECO:0000313" key="3">
    <source>
        <dbReference type="Proteomes" id="UP000321523"/>
    </source>
</evidence>
<feature type="transmembrane region" description="Helical" evidence="1">
    <location>
        <begin position="14"/>
        <end position="34"/>
    </location>
</feature>
<keyword evidence="1" id="KW-0812">Transmembrane</keyword>
<sequence>MANSQQTEEKRESLWTLAAALGFMVGVLGVAMALDHSGLRLGKPARGSTVHDPSFQTALTNFDYEMTRPRPELFGNFSDGDVRIRNCLGFLTATMRPDRRRHFSELAGGEDYSDCLPLRTAKLSPEPEYHLAPASGLGRVLAERLDPSALKGVLPAWMAQSRRLVDAKIQETTVSAHSVTLNHGGQRIALDILASADVVGRNLEDLLVRVTGTGTPRYVVLTQGADGALRPIAEQTLMAMTNPTSMPTD</sequence>
<dbReference type="Proteomes" id="UP000321523">
    <property type="component" value="Unassembled WGS sequence"/>
</dbReference>
<proteinExistence type="predicted"/>
<dbReference type="AlphaFoldDB" id="A0A512E1I4"/>
<evidence type="ECO:0000313" key="2">
    <source>
        <dbReference type="EMBL" id="GEO42585.1"/>
    </source>
</evidence>
<gene>
    <name evidence="2" type="ORF">SAE02_67330</name>
</gene>
<name>A0A512E1I4_9PROT</name>